<accession>A0ABP1G415</accession>
<protein>
    <submittedName>
        <fullName evidence="1">G8125 protein</fullName>
    </submittedName>
</protein>
<keyword evidence="2" id="KW-1185">Reference proteome</keyword>
<evidence type="ECO:0000313" key="1">
    <source>
        <dbReference type="EMBL" id="CAL5225322.1"/>
    </source>
</evidence>
<reference evidence="1 2" key="1">
    <citation type="submission" date="2024-06" db="EMBL/GenBank/DDBJ databases">
        <authorList>
            <person name="Kraege A."/>
            <person name="Thomma B."/>
        </authorList>
    </citation>
    <scope>NUCLEOTIDE SEQUENCE [LARGE SCALE GENOMIC DNA]</scope>
</reference>
<dbReference type="EMBL" id="CAXHTA020000012">
    <property type="protein sequence ID" value="CAL5225322.1"/>
    <property type="molecule type" value="Genomic_DNA"/>
</dbReference>
<comment type="caution">
    <text evidence="1">The sequence shown here is derived from an EMBL/GenBank/DDBJ whole genome shotgun (WGS) entry which is preliminary data.</text>
</comment>
<proteinExistence type="predicted"/>
<sequence length="99" mass="11393">MARHWRRLSKRDRIPVSLLLHIAARRAERMEKFRREIDALNMLCEPDSLFSDLVRPVWSESRVMGTNRPVFCEIIAADDAASVKMKILDAASISMSLHS</sequence>
<dbReference type="Proteomes" id="UP001497392">
    <property type="component" value="Unassembled WGS sequence"/>
</dbReference>
<gene>
    <name evidence="1" type="primary">g8125</name>
    <name evidence="1" type="ORF">VP750_LOCUS6981</name>
</gene>
<organism evidence="1 2">
    <name type="scientific">Coccomyxa viridis</name>
    <dbReference type="NCBI Taxonomy" id="1274662"/>
    <lineage>
        <taxon>Eukaryota</taxon>
        <taxon>Viridiplantae</taxon>
        <taxon>Chlorophyta</taxon>
        <taxon>core chlorophytes</taxon>
        <taxon>Trebouxiophyceae</taxon>
        <taxon>Trebouxiophyceae incertae sedis</taxon>
        <taxon>Coccomyxaceae</taxon>
        <taxon>Coccomyxa</taxon>
    </lineage>
</organism>
<evidence type="ECO:0000313" key="2">
    <source>
        <dbReference type="Proteomes" id="UP001497392"/>
    </source>
</evidence>
<name>A0ABP1G415_9CHLO</name>